<protein>
    <submittedName>
        <fullName evidence="1">Uncharacterized protein</fullName>
    </submittedName>
</protein>
<organism evidence="1 2">
    <name type="scientific">Pseudomonas putida</name>
    <name type="common">Arthrobacter siderocapsulatus</name>
    <dbReference type="NCBI Taxonomy" id="303"/>
    <lineage>
        <taxon>Bacteria</taxon>
        <taxon>Pseudomonadati</taxon>
        <taxon>Pseudomonadota</taxon>
        <taxon>Gammaproteobacteria</taxon>
        <taxon>Pseudomonadales</taxon>
        <taxon>Pseudomonadaceae</taxon>
        <taxon>Pseudomonas</taxon>
    </lineage>
</organism>
<dbReference type="RefSeq" id="WP_176512727.1">
    <property type="nucleotide sequence ID" value="NZ_CP060529.1"/>
</dbReference>
<dbReference type="AlphaFoldDB" id="A0A7W2QJF0"/>
<dbReference type="Proteomes" id="UP000553948">
    <property type="component" value="Unassembled WGS sequence"/>
</dbReference>
<sequence>MNGINHVQRLYSMEGATHLYSSDPAMLTPADLYTVKHEPAHLAALENCNIYLIVRRPRILLQPERFTLNGRRVAGNFLVHRAHGPVTVPFEYDIPQSCIPANVPIVDVAIAANGVAMVAITPHGQQMVAVSVVIASSTHALTDADTAMEVLYVGQGIGRTRARTALDRLQCHSTLQRILADTLTNFYEREVLLLLYRFEHGRTIVSNGGDFNVSFHADDEADSAHFKRLQNVRLKRHEVVSLAEAGLINYFKPYYNSLLKTTSFSAKNKLKVLKQLLSKGPTGLIVELSTVNLRSRIGTSYAVPVDLAKRYAPDVLDGRNIPDLETRELWHEELRRVAHTHFAKFALTTAQERESFMHGTVFLKDSEGDKFEVC</sequence>
<proteinExistence type="predicted"/>
<reference evidence="1 2" key="1">
    <citation type="submission" date="2020-07" db="EMBL/GenBank/DDBJ databases">
        <title>Diversity of carbapenemase encoding genes among Pseudomonas putida group clinical isolates in a tertiary Brazilian hospital.</title>
        <authorList>
            <person name="Alberto-Lei F."/>
            <person name="Nodari C.S."/>
            <person name="Streling A.P."/>
            <person name="Paulino J.T."/>
            <person name="Bessa-Neto F.O."/>
            <person name="Cayo R."/>
            <person name="Gales A.C."/>
        </authorList>
    </citation>
    <scope>NUCLEOTIDE SEQUENCE [LARGE SCALE GENOMIC DNA]</scope>
    <source>
        <strain evidence="1 2">12464</strain>
    </source>
</reference>
<dbReference type="EMBL" id="JACGDG010000010">
    <property type="protein sequence ID" value="MBA6116787.1"/>
    <property type="molecule type" value="Genomic_DNA"/>
</dbReference>
<evidence type="ECO:0000313" key="1">
    <source>
        <dbReference type="EMBL" id="MBA6116787.1"/>
    </source>
</evidence>
<evidence type="ECO:0000313" key="2">
    <source>
        <dbReference type="Proteomes" id="UP000553948"/>
    </source>
</evidence>
<gene>
    <name evidence="1" type="ORF">H4C47_13710</name>
</gene>
<comment type="caution">
    <text evidence="1">The sequence shown here is derived from an EMBL/GenBank/DDBJ whole genome shotgun (WGS) entry which is preliminary data.</text>
</comment>
<name>A0A7W2QJF0_PSEPU</name>
<accession>A0A7W2QJF0</accession>